<evidence type="ECO:0000313" key="1">
    <source>
        <dbReference type="EMBL" id="EXV03179.1"/>
    </source>
</evidence>
<dbReference type="EMBL" id="JELW01000004">
    <property type="protein sequence ID" value="EXV03179.1"/>
    <property type="molecule type" value="Genomic_DNA"/>
</dbReference>
<dbReference type="AlphaFoldDB" id="A0A0A1UZ30"/>
<evidence type="ECO:0000313" key="2">
    <source>
        <dbReference type="Proteomes" id="UP000030151"/>
    </source>
</evidence>
<reference evidence="1 2" key="1">
    <citation type="submission" date="2014-02" db="EMBL/GenBank/DDBJ databases">
        <title>The genome sequence of the entomopathogenic fungus Metarhizium robertsii ARSEF 2575.</title>
        <authorList>
            <person name="Giuliano Garisto Donzelli B."/>
            <person name="Roe B.A."/>
            <person name="Macmil S.L."/>
            <person name="Krasnoff S.B."/>
            <person name="Gibson D.M."/>
        </authorList>
    </citation>
    <scope>NUCLEOTIDE SEQUENCE [LARGE SCALE GENOMIC DNA]</scope>
    <source>
        <strain evidence="1 2">ARSEF 2575</strain>
    </source>
</reference>
<accession>A0A0A1UZ30</accession>
<name>A0A0A1UZ30_9HYPO</name>
<protein>
    <submittedName>
        <fullName evidence="1">Uncharacterized protein</fullName>
    </submittedName>
</protein>
<sequence>MGRDDLDMIVFSEHEKEGIANINDELAELVRTSGYAYEKAEEDDYFVNWHFTGTLPEGEEFPQDYMDPQLHAVRKMPNIANDGITTR</sequence>
<dbReference type="Proteomes" id="UP000030151">
    <property type="component" value="Unassembled WGS sequence"/>
</dbReference>
<dbReference type="HOGENOM" id="CLU_2483843_0_0_1"/>
<comment type="caution">
    <text evidence="1">The sequence shown here is derived from an EMBL/GenBank/DDBJ whole genome shotgun (WGS) entry which is preliminary data.</text>
</comment>
<proteinExistence type="predicted"/>
<gene>
    <name evidence="1" type="ORF">X797_004300</name>
</gene>
<organism evidence="1 2">
    <name type="scientific">Metarhizium robertsii</name>
    <dbReference type="NCBI Taxonomy" id="568076"/>
    <lineage>
        <taxon>Eukaryota</taxon>
        <taxon>Fungi</taxon>
        <taxon>Dikarya</taxon>
        <taxon>Ascomycota</taxon>
        <taxon>Pezizomycotina</taxon>
        <taxon>Sordariomycetes</taxon>
        <taxon>Hypocreomycetidae</taxon>
        <taxon>Hypocreales</taxon>
        <taxon>Clavicipitaceae</taxon>
        <taxon>Metarhizium</taxon>
    </lineage>
</organism>